<dbReference type="Proteomes" id="UP000430670">
    <property type="component" value="Unassembled WGS sequence"/>
</dbReference>
<feature type="domain" description="NAD-dependent epimerase/dehydratase" evidence="2">
    <location>
        <begin position="5"/>
        <end position="233"/>
    </location>
</feature>
<organism evidence="4 5">
    <name type="scientific">Heliobacterium mobile</name>
    <name type="common">Heliobacillus mobilis</name>
    <dbReference type="NCBI Taxonomy" id="28064"/>
    <lineage>
        <taxon>Bacteria</taxon>
        <taxon>Bacillati</taxon>
        <taxon>Bacillota</taxon>
        <taxon>Clostridia</taxon>
        <taxon>Eubacteriales</taxon>
        <taxon>Heliobacteriaceae</taxon>
        <taxon>Heliobacterium</taxon>
    </lineage>
</organism>
<evidence type="ECO:0000259" key="2">
    <source>
        <dbReference type="Pfam" id="PF01370"/>
    </source>
</evidence>
<proteinExistence type="inferred from homology"/>
<dbReference type="EMBL" id="WNKU01000004">
    <property type="protein sequence ID" value="MTV48506.1"/>
    <property type="molecule type" value="Genomic_DNA"/>
</dbReference>
<name>A0A6I3SI66_HELMO</name>
<evidence type="ECO:0000256" key="1">
    <source>
        <dbReference type="ARBA" id="ARBA00009353"/>
    </source>
</evidence>
<comment type="similarity">
    <text evidence="1">Belongs to the NAD(P)-dependent epimerase/dehydratase family. SDR39U1 subfamily.</text>
</comment>
<evidence type="ECO:0000259" key="3">
    <source>
        <dbReference type="Pfam" id="PF08338"/>
    </source>
</evidence>
<dbReference type="InterPro" id="IPR010099">
    <property type="entry name" value="SDR39U1"/>
</dbReference>
<reference evidence="4 5" key="1">
    <citation type="submission" date="2019-11" db="EMBL/GenBank/DDBJ databases">
        <title>Whole-genome sequence of a the green, strictly anaerobic photosynthetic bacterium Heliobacillus mobilis DSM 6151.</title>
        <authorList>
            <person name="Kyndt J.A."/>
            <person name="Meyer T.E."/>
        </authorList>
    </citation>
    <scope>NUCLEOTIDE SEQUENCE [LARGE SCALE GENOMIC DNA]</scope>
    <source>
        <strain evidence="4 5">DSM 6151</strain>
    </source>
</reference>
<dbReference type="NCBIfam" id="TIGR01777">
    <property type="entry name" value="yfcH"/>
    <property type="match status" value="1"/>
</dbReference>
<dbReference type="PANTHER" id="PTHR11092:SF0">
    <property type="entry name" value="EPIMERASE FAMILY PROTEIN SDR39U1"/>
    <property type="match status" value="1"/>
</dbReference>
<dbReference type="InterPro" id="IPR036291">
    <property type="entry name" value="NAD(P)-bd_dom_sf"/>
</dbReference>
<keyword evidence="5" id="KW-1185">Reference proteome</keyword>
<dbReference type="Pfam" id="PF01370">
    <property type="entry name" value="Epimerase"/>
    <property type="match status" value="1"/>
</dbReference>
<protein>
    <submittedName>
        <fullName evidence="4">TIGR01777 family protein</fullName>
    </submittedName>
</protein>
<dbReference type="SUPFAM" id="SSF51735">
    <property type="entry name" value="NAD(P)-binding Rossmann-fold domains"/>
    <property type="match status" value="1"/>
</dbReference>
<dbReference type="PANTHER" id="PTHR11092">
    <property type="entry name" value="SUGAR NUCLEOTIDE EPIMERASE RELATED"/>
    <property type="match status" value="1"/>
</dbReference>
<dbReference type="InterPro" id="IPR013549">
    <property type="entry name" value="DUF1731"/>
</dbReference>
<dbReference type="Gene3D" id="3.40.50.720">
    <property type="entry name" value="NAD(P)-binding Rossmann-like Domain"/>
    <property type="match status" value="1"/>
</dbReference>
<accession>A0A6I3SI66</accession>
<feature type="domain" description="DUF1731" evidence="3">
    <location>
        <begin position="260"/>
        <end position="307"/>
    </location>
</feature>
<gene>
    <name evidence="4" type="ORF">GJ688_05855</name>
</gene>
<dbReference type="InterPro" id="IPR001509">
    <property type="entry name" value="Epimerase_deHydtase"/>
</dbReference>
<evidence type="ECO:0000313" key="5">
    <source>
        <dbReference type="Proteomes" id="UP000430670"/>
    </source>
</evidence>
<comment type="caution">
    <text evidence="4">The sequence shown here is derived from an EMBL/GenBank/DDBJ whole genome shotgun (WGS) entry which is preliminary data.</text>
</comment>
<evidence type="ECO:0000313" key="4">
    <source>
        <dbReference type="EMBL" id="MTV48506.1"/>
    </source>
</evidence>
<dbReference type="OrthoDB" id="9801773at2"/>
<sequence length="315" mass="34935">MKMNILVTGGTGYIGKALVESLADAGHQIWVTTRNKGEAAMTKKSILSVPIPPSHERYPEDFLENIDIVVNLAGENIGGSRWTADVKKRIIDSRLQVTGQIIESCRHNRKAKRSYPKVLINASAVGFYGVHEQATFTEADGPGEGFLAEVCKEWENEARRGTHEGIRVVILRFGVVLAAGGGMLQKMGKPFQWGVGGVVGEGNQWISWVHRDDVIQVIERAITDERMQGPYNLCSPNPVTMQEMTRVLAEAIRKPAWTNMPSWAARLVFGEMADEMLLQGQRVIPANLEKLGYAFKYARLEEALRAIYSTVAVQK</sequence>
<dbReference type="AlphaFoldDB" id="A0A6I3SI66"/>
<dbReference type="Pfam" id="PF08338">
    <property type="entry name" value="DUF1731"/>
    <property type="match status" value="1"/>
</dbReference>